<gene>
    <name evidence="7" type="ORF">SNE40_008893</name>
</gene>
<evidence type="ECO:0000256" key="4">
    <source>
        <dbReference type="SAM" id="Coils"/>
    </source>
</evidence>
<protein>
    <recommendedName>
        <fullName evidence="6">BZIP domain-containing protein</fullName>
    </recommendedName>
</protein>
<dbReference type="InterPro" id="IPR046347">
    <property type="entry name" value="bZIP_sf"/>
</dbReference>
<dbReference type="PANTHER" id="PTHR23351:SF24">
    <property type="entry name" value="ACTIVATING TRANSCRIPTION FACTOR 3-RELATED"/>
    <property type="match status" value="1"/>
</dbReference>
<keyword evidence="3" id="KW-0804">Transcription</keyword>
<dbReference type="SUPFAM" id="SSF57959">
    <property type="entry name" value="Leucine zipper domain"/>
    <property type="match status" value="1"/>
</dbReference>
<keyword evidence="1" id="KW-0805">Transcription regulation</keyword>
<evidence type="ECO:0000259" key="6">
    <source>
        <dbReference type="PROSITE" id="PS50217"/>
    </source>
</evidence>
<keyword evidence="8" id="KW-1185">Reference proteome</keyword>
<accession>A0AAN8PPC0</accession>
<evidence type="ECO:0000256" key="1">
    <source>
        <dbReference type="ARBA" id="ARBA00023015"/>
    </source>
</evidence>
<reference evidence="7 8" key="1">
    <citation type="submission" date="2024-01" db="EMBL/GenBank/DDBJ databases">
        <title>The genome of the rayed Mediterranean limpet Patella caerulea (Linnaeus, 1758).</title>
        <authorList>
            <person name="Anh-Thu Weber A."/>
            <person name="Halstead-Nussloch G."/>
        </authorList>
    </citation>
    <scope>NUCLEOTIDE SEQUENCE [LARGE SCALE GENOMIC DNA]</scope>
    <source>
        <strain evidence="7">AATW-2023a</strain>
        <tissue evidence="7">Whole specimen</tissue>
    </source>
</reference>
<comment type="caution">
    <text evidence="7">The sequence shown here is derived from an EMBL/GenBank/DDBJ whole genome shotgun (WGS) entry which is preliminary data.</text>
</comment>
<feature type="coiled-coil region" evidence="4">
    <location>
        <begin position="133"/>
        <end position="160"/>
    </location>
</feature>
<evidence type="ECO:0000256" key="2">
    <source>
        <dbReference type="ARBA" id="ARBA00023125"/>
    </source>
</evidence>
<dbReference type="AlphaFoldDB" id="A0AAN8PPC0"/>
<organism evidence="7 8">
    <name type="scientific">Patella caerulea</name>
    <name type="common">Rayed Mediterranean limpet</name>
    <dbReference type="NCBI Taxonomy" id="87958"/>
    <lineage>
        <taxon>Eukaryota</taxon>
        <taxon>Metazoa</taxon>
        <taxon>Spiralia</taxon>
        <taxon>Lophotrochozoa</taxon>
        <taxon>Mollusca</taxon>
        <taxon>Gastropoda</taxon>
        <taxon>Patellogastropoda</taxon>
        <taxon>Patelloidea</taxon>
        <taxon>Patellidae</taxon>
        <taxon>Patella</taxon>
    </lineage>
</organism>
<dbReference type="PROSITE" id="PS50217">
    <property type="entry name" value="BZIP"/>
    <property type="match status" value="1"/>
</dbReference>
<keyword evidence="2" id="KW-0238">DNA-binding</keyword>
<proteinExistence type="predicted"/>
<dbReference type="PANTHER" id="PTHR23351">
    <property type="entry name" value="FOS TRANSCRIPTION FACTOR-RELATED"/>
    <property type="match status" value="1"/>
</dbReference>
<dbReference type="GO" id="GO:0000978">
    <property type="term" value="F:RNA polymerase II cis-regulatory region sequence-specific DNA binding"/>
    <property type="evidence" value="ECO:0007669"/>
    <property type="project" value="TreeGrafter"/>
</dbReference>
<dbReference type="Pfam" id="PF00170">
    <property type="entry name" value="bZIP_1"/>
    <property type="match status" value="1"/>
</dbReference>
<sequence length="234" mass="27128">MDDFFRNITDCPTSTTLTDFDDNGDSGTSLKAPVTLGSSFTNSDFMTNIDDLRLYQAAIKADKEKCITPLVKEELRIFIEHKRCGEGKDMPHVDFNKPKHHELTPDEIKKRERRKEQNRRAALRCRMKKKDVKMKKEEEFTRLRRENKDLDGEVQKISQDILDLKRVLNCHLSSGDCHIGGITEGIRTDDCQPPTSFSEKQLERSDPCNTENNALHDDEKDFFDLEFLPDDFLQ</sequence>
<dbReference type="InterPro" id="IPR000837">
    <property type="entry name" value="AP-1"/>
</dbReference>
<evidence type="ECO:0000313" key="8">
    <source>
        <dbReference type="Proteomes" id="UP001347796"/>
    </source>
</evidence>
<dbReference type="GO" id="GO:0005634">
    <property type="term" value="C:nucleus"/>
    <property type="evidence" value="ECO:0007669"/>
    <property type="project" value="TreeGrafter"/>
</dbReference>
<name>A0AAN8PPC0_PATCE</name>
<keyword evidence="4" id="KW-0175">Coiled coil</keyword>
<feature type="domain" description="BZIP" evidence="6">
    <location>
        <begin position="108"/>
        <end position="171"/>
    </location>
</feature>
<dbReference type="SMART" id="SM00338">
    <property type="entry name" value="BRLZ"/>
    <property type="match status" value="1"/>
</dbReference>
<dbReference type="EMBL" id="JAZGQO010000007">
    <property type="protein sequence ID" value="KAK6180929.1"/>
    <property type="molecule type" value="Genomic_DNA"/>
</dbReference>
<dbReference type="GO" id="GO:0000981">
    <property type="term" value="F:DNA-binding transcription factor activity, RNA polymerase II-specific"/>
    <property type="evidence" value="ECO:0007669"/>
    <property type="project" value="TreeGrafter"/>
</dbReference>
<dbReference type="Proteomes" id="UP001347796">
    <property type="component" value="Unassembled WGS sequence"/>
</dbReference>
<evidence type="ECO:0000256" key="5">
    <source>
        <dbReference type="SAM" id="MobiDB-lite"/>
    </source>
</evidence>
<dbReference type="Gene3D" id="1.20.5.170">
    <property type="match status" value="1"/>
</dbReference>
<evidence type="ECO:0000313" key="7">
    <source>
        <dbReference type="EMBL" id="KAK6180929.1"/>
    </source>
</evidence>
<evidence type="ECO:0000256" key="3">
    <source>
        <dbReference type="ARBA" id="ARBA00023163"/>
    </source>
</evidence>
<dbReference type="InterPro" id="IPR004827">
    <property type="entry name" value="bZIP"/>
</dbReference>
<feature type="region of interest" description="Disordered" evidence="5">
    <location>
        <begin position="189"/>
        <end position="214"/>
    </location>
</feature>